<accession>A0A2Z6R9J3</accession>
<protein>
    <submittedName>
        <fullName evidence="3">Uncharacterized protein</fullName>
    </submittedName>
</protein>
<feature type="transmembrane region" description="Helical" evidence="2">
    <location>
        <begin position="28"/>
        <end position="53"/>
    </location>
</feature>
<evidence type="ECO:0000256" key="1">
    <source>
        <dbReference type="SAM" id="MobiDB-lite"/>
    </source>
</evidence>
<dbReference type="Proteomes" id="UP000247702">
    <property type="component" value="Unassembled WGS sequence"/>
</dbReference>
<proteinExistence type="predicted"/>
<keyword evidence="2" id="KW-0812">Transmembrane</keyword>
<dbReference type="EMBL" id="BEXD01000673">
    <property type="protein sequence ID" value="GBB89378.1"/>
    <property type="molecule type" value="Genomic_DNA"/>
</dbReference>
<gene>
    <name evidence="3" type="ORF">RclHR1_16030007</name>
</gene>
<keyword evidence="2" id="KW-1133">Transmembrane helix</keyword>
<evidence type="ECO:0000313" key="3">
    <source>
        <dbReference type="EMBL" id="GBB89378.1"/>
    </source>
</evidence>
<sequence>MARFIKSSREPLKATGSKSNKRNRGGEYFRCMVLLAFMVCIVFECGIGVYVLVVRTICSLASSHLLCAQKS</sequence>
<feature type="region of interest" description="Disordered" evidence="1">
    <location>
        <begin position="1"/>
        <end position="24"/>
    </location>
</feature>
<evidence type="ECO:0000256" key="2">
    <source>
        <dbReference type="SAM" id="Phobius"/>
    </source>
</evidence>
<name>A0A2Z6R9J3_9GLOM</name>
<keyword evidence="4" id="KW-1185">Reference proteome</keyword>
<comment type="caution">
    <text evidence="3">The sequence shown here is derived from an EMBL/GenBank/DDBJ whole genome shotgun (WGS) entry which is preliminary data.</text>
</comment>
<reference evidence="3 4" key="1">
    <citation type="submission" date="2017-11" db="EMBL/GenBank/DDBJ databases">
        <title>The genome of Rhizophagus clarus HR1 reveals common genetic basis of auxotrophy among arbuscular mycorrhizal fungi.</title>
        <authorList>
            <person name="Kobayashi Y."/>
        </authorList>
    </citation>
    <scope>NUCLEOTIDE SEQUENCE [LARGE SCALE GENOMIC DNA]</scope>
    <source>
        <strain evidence="3 4">HR1</strain>
    </source>
</reference>
<dbReference type="AlphaFoldDB" id="A0A2Z6R9J3"/>
<evidence type="ECO:0000313" key="4">
    <source>
        <dbReference type="Proteomes" id="UP000247702"/>
    </source>
</evidence>
<organism evidence="3 4">
    <name type="scientific">Rhizophagus clarus</name>
    <dbReference type="NCBI Taxonomy" id="94130"/>
    <lineage>
        <taxon>Eukaryota</taxon>
        <taxon>Fungi</taxon>
        <taxon>Fungi incertae sedis</taxon>
        <taxon>Mucoromycota</taxon>
        <taxon>Glomeromycotina</taxon>
        <taxon>Glomeromycetes</taxon>
        <taxon>Glomerales</taxon>
        <taxon>Glomeraceae</taxon>
        <taxon>Rhizophagus</taxon>
    </lineage>
</organism>
<keyword evidence="2" id="KW-0472">Membrane</keyword>